<dbReference type="Proteomes" id="UP000258309">
    <property type="component" value="Unassembled WGS sequence"/>
</dbReference>
<reference evidence="9 10" key="1">
    <citation type="submission" date="2018-05" db="EMBL/GenBank/DDBJ databases">
        <title>Draft genome sequence of Scytalidium lignicola DSM 105466, a ubiquitous saprotrophic fungus.</title>
        <authorList>
            <person name="Buettner E."/>
            <person name="Gebauer A.M."/>
            <person name="Hofrichter M."/>
            <person name="Liers C."/>
            <person name="Kellner H."/>
        </authorList>
    </citation>
    <scope>NUCLEOTIDE SEQUENCE [LARGE SCALE GENOMIC DNA]</scope>
    <source>
        <strain evidence="9 10">DSM 105466</strain>
    </source>
</reference>
<evidence type="ECO:0000256" key="3">
    <source>
        <dbReference type="ARBA" id="ARBA00022692"/>
    </source>
</evidence>
<dbReference type="EMBL" id="NCSJ02000015">
    <property type="protein sequence ID" value="RFU34848.1"/>
    <property type="molecule type" value="Genomic_DNA"/>
</dbReference>
<dbReference type="GO" id="GO:0032468">
    <property type="term" value="P:Golgi calcium ion homeostasis"/>
    <property type="evidence" value="ECO:0007669"/>
    <property type="project" value="TreeGrafter"/>
</dbReference>
<dbReference type="GO" id="GO:0015085">
    <property type="term" value="F:calcium ion transmembrane transporter activity"/>
    <property type="evidence" value="ECO:0007669"/>
    <property type="project" value="TreeGrafter"/>
</dbReference>
<feature type="signal peptide" evidence="8">
    <location>
        <begin position="1"/>
        <end position="24"/>
    </location>
</feature>
<evidence type="ECO:0000256" key="7">
    <source>
        <dbReference type="SAM" id="Phobius"/>
    </source>
</evidence>
<evidence type="ECO:0000256" key="6">
    <source>
        <dbReference type="SAM" id="MobiDB-lite"/>
    </source>
</evidence>
<keyword evidence="8" id="KW-0732">Signal</keyword>
<dbReference type="GO" id="GO:0000329">
    <property type="term" value="C:fungal-type vacuole membrane"/>
    <property type="evidence" value="ECO:0007669"/>
    <property type="project" value="TreeGrafter"/>
</dbReference>
<name>A0A3E2HND4_SCYLI</name>
<keyword evidence="4 7" id="KW-1133">Transmembrane helix</keyword>
<keyword evidence="3 7" id="KW-0812">Transmembrane</keyword>
<proteinExistence type="inferred from homology"/>
<feature type="compositionally biased region" description="Polar residues" evidence="6">
    <location>
        <begin position="27"/>
        <end position="37"/>
    </location>
</feature>
<feature type="transmembrane region" description="Helical" evidence="7">
    <location>
        <begin position="520"/>
        <end position="543"/>
    </location>
</feature>
<accession>A0A3E2HND4</accession>
<dbReference type="InterPro" id="IPR001727">
    <property type="entry name" value="GDT1-like"/>
</dbReference>
<gene>
    <name evidence="9" type="ORF">B7463_g1475</name>
</gene>
<feature type="transmembrane region" description="Helical" evidence="7">
    <location>
        <begin position="446"/>
        <end position="467"/>
    </location>
</feature>
<dbReference type="Pfam" id="PF01169">
    <property type="entry name" value="GDT1"/>
    <property type="match status" value="2"/>
</dbReference>
<dbReference type="GO" id="GO:0005384">
    <property type="term" value="F:manganese ion transmembrane transporter activity"/>
    <property type="evidence" value="ECO:0007669"/>
    <property type="project" value="TreeGrafter"/>
</dbReference>
<dbReference type="OrthoDB" id="442680at2759"/>
<feature type="transmembrane region" description="Helical" evidence="7">
    <location>
        <begin position="487"/>
        <end position="508"/>
    </location>
</feature>
<organism evidence="9 10">
    <name type="scientific">Scytalidium lignicola</name>
    <name type="common">Hyphomycete</name>
    <dbReference type="NCBI Taxonomy" id="5539"/>
    <lineage>
        <taxon>Eukaryota</taxon>
        <taxon>Fungi</taxon>
        <taxon>Dikarya</taxon>
        <taxon>Ascomycota</taxon>
        <taxon>Pezizomycotina</taxon>
        <taxon>Leotiomycetes</taxon>
        <taxon>Leotiomycetes incertae sedis</taxon>
        <taxon>Scytalidium</taxon>
    </lineage>
</organism>
<feature type="chain" id="PRO_5017538861" description="GDT1 family protein" evidence="8">
    <location>
        <begin position="25"/>
        <end position="544"/>
    </location>
</feature>
<dbReference type="STRING" id="5539.A0A3E2HND4"/>
<dbReference type="OMA" id="YWWVTIG"/>
<evidence type="ECO:0008006" key="11">
    <source>
        <dbReference type="Google" id="ProtNLM"/>
    </source>
</evidence>
<feature type="region of interest" description="Disordered" evidence="6">
    <location>
        <begin position="404"/>
        <end position="437"/>
    </location>
</feature>
<dbReference type="GO" id="GO:0005794">
    <property type="term" value="C:Golgi apparatus"/>
    <property type="evidence" value="ECO:0007669"/>
    <property type="project" value="TreeGrafter"/>
</dbReference>
<evidence type="ECO:0000256" key="5">
    <source>
        <dbReference type="ARBA" id="ARBA00023136"/>
    </source>
</evidence>
<feature type="non-terminal residue" evidence="9">
    <location>
        <position position="1"/>
    </location>
</feature>
<dbReference type="PANTHER" id="PTHR12608:SF1">
    <property type="entry name" value="TRANSMEMBRANE PROTEIN 165"/>
    <property type="match status" value="1"/>
</dbReference>
<evidence type="ECO:0000256" key="2">
    <source>
        <dbReference type="ARBA" id="ARBA00009190"/>
    </source>
</evidence>
<feature type="transmembrane region" description="Helical" evidence="7">
    <location>
        <begin position="337"/>
        <end position="354"/>
    </location>
</feature>
<sequence length="544" mass="58032">MKFRRRPSPLLLLLLPSLALSISSAPNDNAQAVSNAAQPREPKLDSDPSTLVDITSGKPKYDVGTKDAPVDGKDGKPHAGPFVGAEKDLKKPDGELEEEELVPKKPKVTKEKPTSDTSKIPAVNDGVMDDPNRQLPKEGTTGTEGGVSEKDKAQKEQEAKTGEKVEKKPDSPKEAPPLPPSEKAKIEADKNDKDGSKKTDKPKDGDSDSDDTVDNLAGLEKPSNLPDKLNNAPHPLPDSANKDHLDIAKPGSQIVSSPGVLDEEAEGLIQPFHSFVLSLTMILFSEIGDKTFLVAALMAMKHDRLLVFSAAFSALITMTILSAVLGHAVPTLIPKRFTNIIAAGLFLVFGARLLREGLAMSPDEGVGAEMQEVEHELEEQEHLARKQGRRRSSISPYALEMGLGRPRTRKSRSGSRLPSPPRSPSSSPGRSPSPPRSAIASALGGLNNLVSLLLSPAWVQTFVMTFLGEWGDRSQIATIAMAAGQDYWWVTAGAISGHAVCTGVAVIGGRAIAGKVSLRVVTLGGAIAFLVFGLIYVIEALYYA</sequence>
<feature type="compositionally biased region" description="Basic and acidic residues" evidence="6">
    <location>
        <begin position="85"/>
        <end position="94"/>
    </location>
</feature>
<dbReference type="AlphaFoldDB" id="A0A3E2HND4"/>
<feature type="transmembrane region" description="Helical" evidence="7">
    <location>
        <begin position="305"/>
        <end position="325"/>
    </location>
</feature>
<dbReference type="GO" id="GO:0032472">
    <property type="term" value="P:Golgi calcium ion transport"/>
    <property type="evidence" value="ECO:0007669"/>
    <property type="project" value="TreeGrafter"/>
</dbReference>
<evidence type="ECO:0000313" key="9">
    <source>
        <dbReference type="EMBL" id="RFU34848.1"/>
    </source>
</evidence>
<evidence type="ECO:0000256" key="8">
    <source>
        <dbReference type="SAM" id="SignalP"/>
    </source>
</evidence>
<dbReference type="InterPro" id="IPR049555">
    <property type="entry name" value="GDT1-like_CS"/>
</dbReference>
<feature type="compositionally biased region" description="Basic and acidic residues" evidence="6">
    <location>
        <begin position="59"/>
        <end position="77"/>
    </location>
</feature>
<comment type="similarity">
    <text evidence="2">Belongs to the GDT1 family.</text>
</comment>
<evidence type="ECO:0000256" key="1">
    <source>
        <dbReference type="ARBA" id="ARBA00004141"/>
    </source>
</evidence>
<comment type="subcellular location">
    <subcellularLocation>
        <location evidence="1">Membrane</location>
        <topology evidence="1">Multi-pass membrane protein</topology>
    </subcellularLocation>
</comment>
<feature type="compositionally biased region" description="Basic and acidic residues" evidence="6">
    <location>
        <begin position="147"/>
        <end position="173"/>
    </location>
</feature>
<dbReference type="PANTHER" id="PTHR12608">
    <property type="entry name" value="TRANSMEMBRANE PROTEIN HTP-1 RELATED"/>
    <property type="match status" value="1"/>
</dbReference>
<feature type="non-terminal residue" evidence="9">
    <location>
        <position position="544"/>
    </location>
</feature>
<protein>
    <recommendedName>
        <fullName evidence="11">GDT1 family protein</fullName>
    </recommendedName>
</protein>
<evidence type="ECO:0000313" key="10">
    <source>
        <dbReference type="Proteomes" id="UP000258309"/>
    </source>
</evidence>
<feature type="region of interest" description="Disordered" evidence="6">
    <location>
        <begin position="27"/>
        <end position="246"/>
    </location>
</feature>
<comment type="caution">
    <text evidence="9">The sequence shown here is derived from an EMBL/GenBank/DDBJ whole genome shotgun (WGS) entry which is preliminary data.</text>
</comment>
<dbReference type="PROSITE" id="PS01214">
    <property type="entry name" value="UPF0016"/>
    <property type="match status" value="1"/>
</dbReference>
<feature type="compositionally biased region" description="Basic and acidic residues" evidence="6">
    <location>
        <begin position="182"/>
        <end position="206"/>
    </location>
</feature>
<evidence type="ECO:0000256" key="4">
    <source>
        <dbReference type="ARBA" id="ARBA00022989"/>
    </source>
</evidence>
<keyword evidence="10" id="KW-1185">Reference proteome</keyword>
<keyword evidence="5 7" id="KW-0472">Membrane</keyword>